<reference evidence="2" key="1">
    <citation type="submission" date="2021-01" db="EMBL/GenBank/DDBJ databases">
        <authorList>
            <person name="Corre E."/>
            <person name="Pelletier E."/>
            <person name="Niang G."/>
            <person name="Scheremetjew M."/>
            <person name="Finn R."/>
            <person name="Kale V."/>
            <person name="Holt S."/>
            <person name="Cochrane G."/>
            <person name="Meng A."/>
            <person name="Brown T."/>
            <person name="Cohen L."/>
        </authorList>
    </citation>
    <scope>NUCLEOTIDE SEQUENCE</scope>
    <source>
        <strain evidence="2">CCMP1452</strain>
    </source>
</reference>
<dbReference type="EMBL" id="HBHI01002306">
    <property type="protein sequence ID" value="CAD9657345.1"/>
    <property type="molecule type" value="Transcribed_RNA"/>
</dbReference>
<evidence type="ECO:0000256" key="1">
    <source>
        <dbReference type="SAM" id="MobiDB-lite"/>
    </source>
</evidence>
<feature type="compositionally biased region" description="Basic and acidic residues" evidence="1">
    <location>
        <begin position="45"/>
        <end position="60"/>
    </location>
</feature>
<feature type="region of interest" description="Disordered" evidence="1">
    <location>
        <begin position="435"/>
        <end position="501"/>
    </location>
</feature>
<dbReference type="Gene3D" id="1.10.10.650">
    <property type="entry name" value="RuvA domain 2-like"/>
    <property type="match status" value="1"/>
</dbReference>
<dbReference type="GO" id="GO:0140673">
    <property type="term" value="P:transcription elongation-coupled chromatin remodeling"/>
    <property type="evidence" value="ECO:0007669"/>
    <property type="project" value="InterPro"/>
</dbReference>
<gene>
    <name evidence="2" type="ORF">EANT1437_LOCUS1146</name>
</gene>
<feature type="compositionally biased region" description="Acidic residues" evidence="1">
    <location>
        <begin position="167"/>
        <end position="177"/>
    </location>
</feature>
<feature type="region of interest" description="Disordered" evidence="1">
    <location>
        <begin position="193"/>
        <end position="230"/>
    </location>
</feature>
<dbReference type="InterPro" id="IPR023319">
    <property type="entry name" value="Tex-like_HTH_dom_sf"/>
</dbReference>
<sequence length="501" mass="58500">MTTMMIQPVEDREKKSRVRKMRDLDMLNADDLDLTNEAKGISTADMDRDRRREVEDEERRHKASILARSEDELRKGLFDEEKDFYSKKQRQQQRRVKRETFDEDGMDDFIDDDIGDQDDLQEEDRFDRRRRMDTSHGIDDEEGISAEMLATATDIFGSDYLNFMEGEPADEEDDLGDDDRKKKFRERGVGVTLGIDSDEEIEEDSSDDDDDLFREHDGTEPDEASKLKRKLERRAKRQLAAKKKAEKRKARLRRAFEPVQLVENFCTDRDDQIRMSDEPERFFDWSTPFHGGDEEEEEAMWIMGRIPEITVEFFSSPTQSDIKKDEDNNSMNATERKQRSILDSIIHALRFMHREKLEPQFIKRYRADIVTSPAVRENLYTIMDEDAEWERLASARSKVEQILASVTDEAVADEAKGAEEENILQIKEDLKKAQDKLDETLTEESRIKQEIAAIPDTTDADQEDEEDDDDLFGNDDDDDEDKEFIPWAARLPPPTQQSTST</sequence>
<feature type="compositionally biased region" description="Acidic residues" evidence="1">
    <location>
        <begin position="458"/>
        <end position="482"/>
    </location>
</feature>
<dbReference type="GO" id="GO:0034728">
    <property type="term" value="P:nucleosome organization"/>
    <property type="evidence" value="ECO:0007669"/>
    <property type="project" value="TreeGrafter"/>
</dbReference>
<feature type="compositionally biased region" description="Basic residues" evidence="1">
    <location>
        <begin position="87"/>
        <end position="97"/>
    </location>
</feature>
<name>A0A7S2R0J3_9STRA</name>
<feature type="compositionally biased region" description="Basic and acidic residues" evidence="1">
    <location>
        <begin position="435"/>
        <end position="449"/>
    </location>
</feature>
<protein>
    <submittedName>
        <fullName evidence="2">Uncharacterized protein</fullName>
    </submittedName>
</protein>
<proteinExistence type="predicted"/>
<feature type="compositionally biased region" description="Basic and acidic residues" evidence="1">
    <location>
        <begin position="123"/>
        <end position="138"/>
    </location>
</feature>
<feature type="region of interest" description="Disordered" evidence="1">
    <location>
        <begin position="1"/>
        <end position="63"/>
    </location>
</feature>
<accession>A0A7S2R0J3</accession>
<feature type="region of interest" description="Disordered" evidence="1">
    <location>
        <begin position="317"/>
        <end position="336"/>
    </location>
</feature>
<dbReference type="GO" id="GO:0042393">
    <property type="term" value="F:histone binding"/>
    <property type="evidence" value="ECO:0007669"/>
    <property type="project" value="TreeGrafter"/>
</dbReference>
<feature type="compositionally biased region" description="Basic and acidic residues" evidence="1">
    <location>
        <begin position="213"/>
        <end position="226"/>
    </location>
</feature>
<feature type="region of interest" description="Disordered" evidence="1">
    <location>
        <begin position="162"/>
        <end position="181"/>
    </location>
</feature>
<organism evidence="2">
    <name type="scientific">Eucampia antarctica</name>
    <dbReference type="NCBI Taxonomy" id="49252"/>
    <lineage>
        <taxon>Eukaryota</taxon>
        <taxon>Sar</taxon>
        <taxon>Stramenopiles</taxon>
        <taxon>Ochrophyta</taxon>
        <taxon>Bacillariophyta</taxon>
        <taxon>Mediophyceae</taxon>
        <taxon>Biddulphiophycidae</taxon>
        <taxon>Hemiaulales</taxon>
        <taxon>Hemiaulaceae</taxon>
        <taxon>Eucampia</taxon>
    </lineage>
</organism>
<dbReference type="GO" id="GO:0031491">
    <property type="term" value="F:nucleosome binding"/>
    <property type="evidence" value="ECO:0007669"/>
    <property type="project" value="TreeGrafter"/>
</dbReference>
<dbReference type="PANTHER" id="PTHR10145:SF6">
    <property type="entry name" value="TRANSCRIPTION ELONGATION FACTOR SPT6"/>
    <property type="match status" value="1"/>
</dbReference>
<dbReference type="GO" id="GO:0008023">
    <property type="term" value="C:transcription elongation factor complex"/>
    <property type="evidence" value="ECO:0007669"/>
    <property type="project" value="TreeGrafter"/>
</dbReference>
<evidence type="ECO:0000313" key="2">
    <source>
        <dbReference type="EMBL" id="CAD9657345.1"/>
    </source>
</evidence>
<feature type="compositionally biased region" description="Acidic residues" evidence="1">
    <location>
        <begin position="196"/>
        <end position="212"/>
    </location>
</feature>
<dbReference type="PANTHER" id="PTHR10145">
    <property type="entry name" value="TRANSCRIPTION ELONGATION FACTOR SPT6"/>
    <property type="match status" value="1"/>
</dbReference>
<dbReference type="AlphaFoldDB" id="A0A7S2R0J3"/>
<feature type="region of interest" description="Disordered" evidence="1">
    <location>
        <begin position="78"/>
        <end position="144"/>
    </location>
</feature>
<feature type="compositionally biased region" description="Acidic residues" evidence="1">
    <location>
        <begin position="101"/>
        <end position="122"/>
    </location>
</feature>
<dbReference type="InterPro" id="IPR017072">
    <property type="entry name" value="TF_Spt6"/>
</dbReference>